<name>A0A518CYE9_9BACT</name>
<sequence length="301" mass="31949">MSERSDESASRPIERLLVAGCGDLGTRVALLAAERGATVFGLRRDPSGLPAPIVPLAGDLASGPFELPDRLDSVVLAVAPSRSGGPNLSRTELYERTYLASARSLVAALVATGQEVQRLVFTSSTSVYGEDEGGAVDERSSTGHASATGRVLVATEDLLAATPFRATSLRLSGLYGPGRTSLVERVRSGAATYSVDPERITNRIHVDDAARAVVHLLTHTDAPTVVCGTDREPVLESTVLRWLAERLGVEPPRPSTASDAQSRRGEHTRGAGKRVSSALLVGSGFEHRYPTFREGYAELLH</sequence>
<evidence type="ECO:0000259" key="2">
    <source>
        <dbReference type="Pfam" id="PF01370"/>
    </source>
</evidence>
<reference evidence="3 4" key="1">
    <citation type="submission" date="2019-02" db="EMBL/GenBank/DDBJ databases">
        <title>Deep-cultivation of Planctomycetes and their phenomic and genomic characterization uncovers novel biology.</title>
        <authorList>
            <person name="Wiegand S."/>
            <person name="Jogler M."/>
            <person name="Boedeker C."/>
            <person name="Pinto D."/>
            <person name="Vollmers J."/>
            <person name="Rivas-Marin E."/>
            <person name="Kohn T."/>
            <person name="Peeters S.H."/>
            <person name="Heuer A."/>
            <person name="Rast P."/>
            <person name="Oberbeckmann S."/>
            <person name="Bunk B."/>
            <person name="Jeske O."/>
            <person name="Meyerdierks A."/>
            <person name="Storesund J.E."/>
            <person name="Kallscheuer N."/>
            <person name="Luecker S."/>
            <person name="Lage O.M."/>
            <person name="Pohl T."/>
            <person name="Merkel B.J."/>
            <person name="Hornburger P."/>
            <person name="Mueller R.-W."/>
            <person name="Bruemmer F."/>
            <person name="Labrenz M."/>
            <person name="Spormann A.M."/>
            <person name="Op den Camp H."/>
            <person name="Overmann J."/>
            <person name="Amann R."/>
            <person name="Jetten M.S.M."/>
            <person name="Mascher T."/>
            <person name="Medema M.H."/>
            <person name="Devos D.P."/>
            <person name="Kaster A.-K."/>
            <person name="Ovreas L."/>
            <person name="Rohde M."/>
            <person name="Galperin M.Y."/>
            <person name="Jogler C."/>
        </authorList>
    </citation>
    <scope>NUCLEOTIDE SEQUENCE [LARGE SCALE GENOMIC DNA]</scope>
    <source>
        <strain evidence="3 4">Pla163</strain>
    </source>
</reference>
<dbReference type="PANTHER" id="PTHR48079:SF6">
    <property type="entry name" value="NAD(P)-BINDING DOMAIN-CONTAINING PROTEIN-RELATED"/>
    <property type="match status" value="1"/>
</dbReference>
<evidence type="ECO:0000256" key="1">
    <source>
        <dbReference type="SAM" id="MobiDB-lite"/>
    </source>
</evidence>
<keyword evidence="4" id="KW-1185">Reference proteome</keyword>
<gene>
    <name evidence="3" type="ORF">Pla163_13600</name>
</gene>
<dbReference type="EMBL" id="CP036290">
    <property type="protein sequence ID" value="QDU84253.1"/>
    <property type="molecule type" value="Genomic_DNA"/>
</dbReference>
<dbReference type="Pfam" id="PF01370">
    <property type="entry name" value="Epimerase"/>
    <property type="match status" value="1"/>
</dbReference>
<dbReference type="InterPro" id="IPR036291">
    <property type="entry name" value="NAD(P)-bd_dom_sf"/>
</dbReference>
<dbReference type="Gene3D" id="3.40.50.720">
    <property type="entry name" value="NAD(P)-binding Rossmann-like Domain"/>
    <property type="match status" value="1"/>
</dbReference>
<dbReference type="InterPro" id="IPR051783">
    <property type="entry name" value="NAD(P)-dependent_oxidoreduct"/>
</dbReference>
<dbReference type="RefSeq" id="WP_419186389.1">
    <property type="nucleotide sequence ID" value="NZ_CP036290.1"/>
</dbReference>
<evidence type="ECO:0000313" key="4">
    <source>
        <dbReference type="Proteomes" id="UP000319342"/>
    </source>
</evidence>
<feature type="domain" description="NAD-dependent epimerase/dehydratase" evidence="2">
    <location>
        <begin position="17"/>
        <end position="222"/>
    </location>
</feature>
<dbReference type="InterPro" id="IPR001509">
    <property type="entry name" value="Epimerase_deHydtase"/>
</dbReference>
<feature type="region of interest" description="Disordered" evidence="1">
    <location>
        <begin position="250"/>
        <end position="273"/>
    </location>
</feature>
<proteinExistence type="predicted"/>
<dbReference type="GO" id="GO:0005737">
    <property type="term" value="C:cytoplasm"/>
    <property type="evidence" value="ECO:0007669"/>
    <property type="project" value="TreeGrafter"/>
</dbReference>
<dbReference type="Proteomes" id="UP000319342">
    <property type="component" value="Chromosome"/>
</dbReference>
<accession>A0A518CYE9</accession>
<dbReference type="GO" id="GO:0004029">
    <property type="term" value="F:aldehyde dehydrogenase (NAD+) activity"/>
    <property type="evidence" value="ECO:0007669"/>
    <property type="project" value="TreeGrafter"/>
</dbReference>
<dbReference type="PANTHER" id="PTHR48079">
    <property type="entry name" value="PROTEIN YEEZ"/>
    <property type="match status" value="1"/>
</dbReference>
<dbReference type="AlphaFoldDB" id="A0A518CYE9"/>
<dbReference type="SUPFAM" id="SSF51735">
    <property type="entry name" value="NAD(P)-binding Rossmann-fold domains"/>
    <property type="match status" value="1"/>
</dbReference>
<protein>
    <submittedName>
        <fullName evidence="3">NAD dependent epimerase/dehydratase family protein</fullName>
    </submittedName>
</protein>
<evidence type="ECO:0000313" key="3">
    <source>
        <dbReference type="EMBL" id="QDU84253.1"/>
    </source>
</evidence>
<organism evidence="3 4">
    <name type="scientific">Rohdeia mirabilis</name>
    <dbReference type="NCBI Taxonomy" id="2528008"/>
    <lineage>
        <taxon>Bacteria</taxon>
        <taxon>Pseudomonadati</taxon>
        <taxon>Planctomycetota</taxon>
        <taxon>Planctomycetia</taxon>
        <taxon>Planctomycetia incertae sedis</taxon>
        <taxon>Rohdeia</taxon>
    </lineage>
</organism>